<evidence type="ECO:0000256" key="1">
    <source>
        <dbReference type="SAM" id="MobiDB-lite"/>
    </source>
</evidence>
<protein>
    <submittedName>
        <fullName evidence="2">Uncharacterized protein</fullName>
    </submittedName>
</protein>
<organism evidence="2 3">
    <name type="scientific">Tanacetum coccineum</name>
    <dbReference type="NCBI Taxonomy" id="301880"/>
    <lineage>
        <taxon>Eukaryota</taxon>
        <taxon>Viridiplantae</taxon>
        <taxon>Streptophyta</taxon>
        <taxon>Embryophyta</taxon>
        <taxon>Tracheophyta</taxon>
        <taxon>Spermatophyta</taxon>
        <taxon>Magnoliopsida</taxon>
        <taxon>eudicotyledons</taxon>
        <taxon>Gunneridae</taxon>
        <taxon>Pentapetalae</taxon>
        <taxon>asterids</taxon>
        <taxon>campanulids</taxon>
        <taxon>Asterales</taxon>
        <taxon>Asteraceae</taxon>
        <taxon>Asteroideae</taxon>
        <taxon>Anthemideae</taxon>
        <taxon>Anthemidinae</taxon>
        <taxon>Tanacetum</taxon>
    </lineage>
</organism>
<sequence>MKDDDDCHDRPKIQLDKGCKIIDKVINLISIRRREPCRNTNTCGYLAFTWTEDFTWRMDICTLNSKEIKERSKAKGEIGSLEEQRPKNYHKNQQVTQEEDQPKLPGDQCAIPQPPGLDILFNILRIDGVQYICPELKELILLALREKEDGPVKMQSAKSKVSGRFCEINVRGKSHESVRCRSTLLRSGKSYVQSTDGSVSVEIIGSKELNNHTHKKINRVQEDGNGLKMQDQKPISHRSHSKEERPMNLTTMSSLALKKIDNLGGRKKSSYAIVALQAVAEGLVGPDIAYCVSVVTNVCGKSWNNMGSNEWHVEIVAGTANVSFVIGQIVGQPLDRNLATLQHVVALSTTEAEYMASRGCGKAIVRRDSWKSGPWTSNTVAA</sequence>
<proteinExistence type="predicted"/>
<evidence type="ECO:0000313" key="2">
    <source>
        <dbReference type="EMBL" id="GJT27445.1"/>
    </source>
</evidence>
<evidence type="ECO:0000313" key="3">
    <source>
        <dbReference type="Proteomes" id="UP001151760"/>
    </source>
</evidence>
<reference evidence="2" key="2">
    <citation type="submission" date="2022-01" db="EMBL/GenBank/DDBJ databases">
        <authorList>
            <person name="Yamashiro T."/>
            <person name="Shiraishi A."/>
            <person name="Satake H."/>
            <person name="Nakayama K."/>
        </authorList>
    </citation>
    <scope>NUCLEOTIDE SEQUENCE</scope>
</reference>
<feature type="region of interest" description="Disordered" evidence="1">
    <location>
        <begin position="72"/>
        <end position="105"/>
    </location>
</feature>
<name>A0ABQ5CL86_9ASTR</name>
<accession>A0ABQ5CL86</accession>
<gene>
    <name evidence="2" type="ORF">Tco_0907720</name>
</gene>
<dbReference type="EMBL" id="BQNB010014378">
    <property type="protein sequence ID" value="GJT27445.1"/>
    <property type="molecule type" value="Genomic_DNA"/>
</dbReference>
<keyword evidence="3" id="KW-1185">Reference proteome</keyword>
<dbReference type="Proteomes" id="UP001151760">
    <property type="component" value="Unassembled WGS sequence"/>
</dbReference>
<reference evidence="2" key="1">
    <citation type="journal article" date="2022" name="Int. J. Mol. Sci.">
        <title>Draft Genome of Tanacetum Coccineum: Genomic Comparison of Closely Related Tanacetum-Family Plants.</title>
        <authorList>
            <person name="Yamashiro T."/>
            <person name="Shiraishi A."/>
            <person name="Nakayama K."/>
            <person name="Satake H."/>
        </authorList>
    </citation>
    <scope>NUCLEOTIDE SEQUENCE</scope>
</reference>
<comment type="caution">
    <text evidence="2">The sequence shown here is derived from an EMBL/GenBank/DDBJ whole genome shotgun (WGS) entry which is preliminary data.</text>
</comment>
<feature type="compositionally biased region" description="Basic and acidic residues" evidence="1">
    <location>
        <begin position="72"/>
        <end position="86"/>
    </location>
</feature>